<sequence>MLAWLSKNSKLDSLVLDAEPAAPLTKKGAGAAATWTTSFLLLANAFLSRAGILYLLEIIADQKVVSSDFDADRASRYNPKTGGGPNLVPRPFEWGFLRKSSRHQKSIKSYVIEATGGEEGDEADMARFRKSIP</sequence>
<organism evidence="1 2">
    <name type="scientific">Rhododendron simsii</name>
    <name type="common">Sims's rhododendron</name>
    <dbReference type="NCBI Taxonomy" id="118357"/>
    <lineage>
        <taxon>Eukaryota</taxon>
        <taxon>Viridiplantae</taxon>
        <taxon>Streptophyta</taxon>
        <taxon>Embryophyta</taxon>
        <taxon>Tracheophyta</taxon>
        <taxon>Spermatophyta</taxon>
        <taxon>Magnoliopsida</taxon>
        <taxon>eudicotyledons</taxon>
        <taxon>Gunneridae</taxon>
        <taxon>Pentapetalae</taxon>
        <taxon>asterids</taxon>
        <taxon>Ericales</taxon>
        <taxon>Ericaceae</taxon>
        <taxon>Ericoideae</taxon>
        <taxon>Rhodoreae</taxon>
        <taxon>Rhododendron</taxon>
    </lineage>
</organism>
<proteinExistence type="predicted"/>
<evidence type="ECO:0000313" key="2">
    <source>
        <dbReference type="Proteomes" id="UP000626092"/>
    </source>
</evidence>
<keyword evidence="2" id="KW-1185">Reference proteome</keyword>
<evidence type="ECO:0000313" key="1">
    <source>
        <dbReference type="EMBL" id="KAF7130374.1"/>
    </source>
</evidence>
<comment type="caution">
    <text evidence="1">The sequence shown here is derived from an EMBL/GenBank/DDBJ whole genome shotgun (WGS) entry which is preliminary data.</text>
</comment>
<protein>
    <submittedName>
        <fullName evidence="1">Uncharacterized protein</fullName>
    </submittedName>
</protein>
<accession>A0A834GDN8</accession>
<name>A0A834GDN8_RHOSS</name>
<dbReference type="AlphaFoldDB" id="A0A834GDN8"/>
<gene>
    <name evidence="1" type="ORF">RHSIM_Rhsim10G0000900</name>
</gene>
<dbReference type="Proteomes" id="UP000626092">
    <property type="component" value="Unassembled WGS sequence"/>
</dbReference>
<reference evidence="1" key="1">
    <citation type="submission" date="2019-11" db="EMBL/GenBank/DDBJ databases">
        <authorList>
            <person name="Liu Y."/>
            <person name="Hou J."/>
            <person name="Li T.-Q."/>
            <person name="Guan C.-H."/>
            <person name="Wu X."/>
            <person name="Wu H.-Z."/>
            <person name="Ling F."/>
            <person name="Zhang R."/>
            <person name="Shi X.-G."/>
            <person name="Ren J.-P."/>
            <person name="Chen E.-F."/>
            <person name="Sun J.-M."/>
        </authorList>
    </citation>
    <scope>NUCLEOTIDE SEQUENCE</scope>
    <source>
        <strain evidence="1">Adult_tree_wgs_1</strain>
        <tissue evidence="1">Leaves</tissue>
    </source>
</reference>
<dbReference type="EMBL" id="WJXA01000010">
    <property type="protein sequence ID" value="KAF7130374.1"/>
    <property type="molecule type" value="Genomic_DNA"/>
</dbReference>